<dbReference type="InterPro" id="IPR001647">
    <property type="entry name" value="HTH_TetR"/>
</dbReference>
<proteinExistence type="predicted"/>
<dbReference type="Pfam" id="PF21943">
    <property type="entry name" value="TetR_C_46"/>
    <property type="match status" value="1"/>
</dbReference>
<dbReference type="PROSITE" id="PS50977">
    <property type="entry name" value="HTH_TETR_2"/>
    <property type="match status" value="1"/>
</dbReference>
<evidence type="ECO:0000259" key="5">
    <source>
        <dbReference type="PROSITE" id="PS50977"/>
    </source>
</evidence>
<dbReference type="PANTHER" id="PTHR30055:SF160">
    <property type="entry name" value="TRANSCRIPTIONAL REGULATORY PROTEIN (PROBABLY ASNC-FAMILY)-RELATED"/>
    <property type="match status" value="1"/>
</dbReference>
<dbReference type="Pfam" id="PF00440">
    <property type="entry name" value="TetR_N"/>
    <property type="match status" value="1"/>
</dbReference>
<evidence type="ECO:0000256" key="1">
    <source>
        <dbReference type="ARBA" id="ARBA00023015"/>
    </source>
</evidence>
<dbReference type="SUPFAM" id="SSF46689">
    <property type="entry name" value="Homeodomain-like"/>
    <property type="match status" value="1"/>
</dbReference>
<sequence length="206" mass="21599">MPQAQRRDQLVAVATEVFSRSGYRTASMDAVAIAAGVSKPVLYQHFDSKQSLYLAVIDAANAVFDSVLTEALHSSDDNEERVAAAISAYFSFVTDHRSEFLIIARADSYEPGAVKRASSSTDRAAMWIAELIERESAATTAEAKLLAVAITSMAEAAALQLAETAEFEADAAAHLISGVLWNGVGSLSDSEEAEAGGGSAAPVPAD</sequence>
<dbReference type="Gene3D" id="1.10.357.10">
    <property type="entry name" value="Tetracycline Repressor, domain 2"/>
    <property type="match status" value="1"/>
</dbReference>
<keyword evidence="7" id="KW-1185">Reference proteome</keyword>
<evidence type="ECO:0000256" key="4">
    <source>
        <dbReference type="PROSITE-ProRule" id="PRU00335"/>
    </source>
</evidence>
<dbReference type="PROSITE" id="PS01081">
    <property type="entry name" value="HTH_TETR_1"/>
    <property type="match status" value="1"/>
</dbReference>
<reference evidence="7" key="1">
    <citation type="journal article" date="2019" name="Int. J. Syst. Evol. Microbiol.">
        <title>The Global Catalogue of Microorganisms (GCM) 10K type strain sequencing project: providing services to taxonomists for standard genome sequencing and annotation.</title>
        <authorList>
            <consortium name="The Broad Institute Genomics Platform"/>
            <consortium name="The Broad Institute Genome Sequencing Center for Infectious Disease"/>
            <person name="Wu L."/>
            <person name="Ma J."/>
        </authorList>
    </citation>
    <scope>NUCLEOTIDE SEQUENCE [LARGE SCALE GENOMIC DNA]</scope>
    <source>
        <strain evidence="7">JCM 17808</strain>
    </source>
</reference>
<evidence type="ECO:0000256" key="3">
    <source>
        <dbReference type="ARBA" id="ARBA00023163"/>
    </source>
</evidence>
<keyword evidence="1" id="KW-0805">Transcription regulation</keyword>
<evidence type="ECO:0000256" key="2">
    <source>
        <dbReference type="ARBA" id="ARBA00023125"/>
    </source>
</evidence>
<dbReference type="InterPro" id="IPR050109">
    <property type="entry name" value="HTH-type_TetR-like_transc_reg"/>
</dbReference>
<feature type="domain" description="HTH tetR-type" evidence="5">
    <location>
        <begin position="4"/>
        <end position="64"/>
    </location>
</feature>
<dbReference type="PANTHER" id="PTHR30055">
    <property type="entry name" value="HTH-TYPE TRANSCRIPTIONAL REGULATOR RUTR"/>
    <property type="match status" value="1"/>
</dbReference>
<dbReference type="EMBL" id="BAABGL010000012">
    <property type="protein sequence ID" value="GAA4391405.1"/>
    <property type="molecule type" value="Genomic_DNA"/>
</dbReference>
<dbReference type="PRINTS" id="PR00455">
    <property type="entry name" value="HTHTETR"/>
</dbReference>
<comment type="caution">
    <text evidence="6">The sequence shown here is derived from an EMBL/GenBank/DDBJ whole genome shotgun (WGS) entry which is preliminary data.</text>
</comment>
<organism evidence="6 7">
    <name type="scientific">Brevibacterium pityocampae</name>
    <dbReference type="NCBI Taxonomy" id="506594"/>
    <lineage>
        <taxon>Bacteria</taxon>
        <taxon>Bacillati</taxon>
        <taxon>Actinomycetota</taxon>
        <taxon>Actinomycetes</taxon>
        <taxon>Micrococcales</taxon>
        <taxon>Brevibacteriaceae</taxon>
        <taxon>Brevibacterium</taxon>
    </lineage>
</organism>
<dbReference type="InterPro" id="IPR009057">
    <property type="entry name" value="Homeodomain-like_sf"/>
</dbReference>
<dbReference type="Proteomes" id="UP001500642">
    <property type="component" value="Unassembled WGS sequence"/>
</dbReference>
<protein>
    <submittedName>
        <fullName evidence="6">TetR/AcrR family transcriptional regulator</fullName>
    </submittedName>
</protein>
<name>A0ABP8JIQ6_9MICO</name>
<evidence type="ECO:0000313" key="6">
    <source>
        <dbReference type="EMBL" id="GAA4391405.1"/>
    </source>
</evidence>
<evidence type="ECO:0000313" key="7">
    <source>
        <dbReference type="Proteomes" id="UP001500642"/>
    </source>
</evidence>
<accession>A0ABP8JIQ6</accession>
<dbReference type="InterPro" id="IPR054129">
    <property type="entry name" value="DesT_TetR_C"/>
</dbReference>
<dbReference type="InterPro" id="IPR036271">
    <property type="entry name" value="Tet_transcr_reg_TetR-rel_C_sf"/>
</dbReference>
<keyword evidence="2 4" id="KW-0238">DNA-binding</keyword>
<feature type="DNA-binding region" description="H-T-H motif" evidence="4">
    <location>
        <begin position="27"/>
        <end position="46"/>
    </location>
</feature>
<gene>
    <name evidence="6" type="ORF">GCM10023167_18750</name>
</gene>
<dbReference type="SUPFAM" id="SSF48498">
    <property type="entry name" value="Tetracyclin repressor-like, C-terminal domain"/>
    <property type="match status" value="1"/>
</dbReference>
<keyword evidence="3" id="KW-0804">Transcription</keyword>
<dbReference type="InterPro" id="IPR023772">
    <property type="entry name" value="DNA-bd_HTH_TetR-type_CS"/>
</dbReference>